<protein>
    <submittedName>
        <fullName evidence="2">Uncharacterized protein</fullName>
    </submittedName>
</protein>
<evidence type="ECO:0000313" key="4">
    <source>
        <dbReference type="Proteomes" id="UP001164929"/>
    </source>
</evidence>
<feature type="region of interest" description="Disordered" evidence="1">
    <location>
        <begin position="1"/>
        <end position="31"/>
    </location>
</feature>
<dbReference type="EMBL" id="JAQIZT010000013">
    <property type="protein sequence ID" value="KAJ6976196.1"/>
    <property type="molecule type" value="Genomic_DNA"/>
</dbReference>
<dbReference type="AlphaFoldDB" id="A0AAD6Q2G4"/>
<reference evidence="2" key="1">
    <citation type="journal article" date="2023" name="Mol. Ecol. Resour.">
        <title>Chromosome-level genome assembly of a triploid poplar Populus alba 'Berolinensis'.</title>
        <authorList>
            <person name="Chen S."/>
            <person name="Yu Y."/>
            <person name="Wang X."/>
            <person name="Wang S."/>
            <person name="Zhang T."/>
            <person name="Zhou Y."/>
            <person name="He R."/>
            <person name="Meng N."/>
            <person name="Wang Y."/>
            <person name="Liu W."/>
            <person name="Liu Z."/>
            <person name="Liu J."/>
            <person name="Guo Q."/>
            <person name="Huang H."/>
            <person name="Sederoff R.R."/>
            <person name="Wang G."/>
            <person name="Qu G."/>
            <person name="Chen S."/>
        </authorList>
    </citation>
    <scope>NUCLEOTIDE SEQUENCE</scope>
    <source>
        <strain evidence="2">SC-2020</strain>
    </source>
</reference>
<accession>A0AAD6Q2G4</accession>
<evidence type="ECO:0000313" key="2">
    <source>
        <dbReference type="EMBL" id="KAJ6975365.1"/>
    </source>
</evidence>
<evidence type="ECO:0000313" key="3">
    <source>
        <dbReference type="EMBL" id="KAJ6976196.1"/>
    </source>
</evidence>
<dbReference type="EMBL" id="JAQIZT010000013">
    <property type="protein sequence ID" value="KAJ6975365.1"/>
    <property type="molecule type" value="Genomic_DNA"/>
</dbReference>
<keyword evidence="4" id="KW-1185">Reference proteome</keyword>
<organism evidence="2 4">
    <name type="scientific">Populus alba x Populus x berolinensis</name>
    <dbReference type="NCBI Taxonomy" id="444605"/>
    <lineage>
        <taxon>Eukaryota</taxon>
        <taxon>Viridiplantae</taxon>
        <taxon>Streptophyta</taxon>
        <taxon>Embryophyta</taxon>
        <taxon>Tracheophyta</taxon>
        <taxon>Spermatophyta</taxon>
        <taxon>Magnoliopsida</taxon>
        <taxon>eudicotyledons</taxon>
        <taxon>Gunneridae</taxon>
        <taxon>Pentapetalae</taxon>
        <taxon>rosids</taxon>
        <taxon>fabids</taxon>
        <taxon>Malpighiales</taxon>
        <taxon>Salicaceae</taxon>
        <taxon>Saliceae</taxon>
        <taxon>Populus</taxon>
    </lineage>
</organism>
<comment type="caution">
    <text evidence="2">The sequence shown here is derived from an EMBL/GenBank/DDBJ whole genome shotgun (WGS) entry which is preliminary data.</text>
</comment>
<name>A0AAD6Q2G4_9ROSI</name>
<gene>
    <name evidence="2" type="ORF">NC653_031268</name>
    <name evidence="3" type="ORF">NC653_031900</name>
</gene>
<evidence type="ECO:0000256" key="1">
    <source>
        <dbReference type="SAM" id="MobiDB-lite"/>
    </source>
</evidence>
<sequence>MKAIEGRSSLQSKHRKRGDVRLSPASFTQSQ</sequence>
<proteinExistence type="predicted"/>
<dbReference type="Proteomes" id="UP001164929">
    <property type="component" value="Chromosome 13"/>
</dbReference>